<evidence type="ECO:0000256" key="3">
    <source>
        <dbReference type="ARBA" id="ARBA00022553"/>
    </source>
</evidence>
<dbReference type="Gene3D" id="1.20.5.1930">
    <property type="match status" value="1"/>
</dbReference>
<dbReference type="AlphaFoldDB" id="A0A556C548"/>
<dbReference type="PANTHER" id="PTHR24421">
    <property type="entry name" value="NITRATE/NITRITE SENSOR PROTEIN NARX-RELATED"/>
    <property type="match status" value="1"/>
</dbReference>
<evidence type="ECO:0000256" key="5">
    <source>
        <dbReference type="ARBA" id="ARBA00022741"/>
    </source>
</evidence>
<dbReference type="SUPFAM" id="SSF55874">
    <property type="entry name" value="ATPase domain of HSP90 chaperone/DNA topoisomerase II/histidine kinase"/>
    <property type="match status" value="1"/>
</dbReference>
<keyword evidence="9" id="KW-0472">Membrane</keyword>
<dbReference type="GO" id="GO:0016020">
    <property type="term" value="C:membrane"/>
    <property type="evidence" value="ECO:0007669"/>
    <property type="project" value="InterPro"/>
</dbReference>
<evidence type="ECO:0000256" key="8">
    <source>
        <dbReference type="ARBA" id="ARBA00023012"/>
    </source>
</evidence>
<proteinExistence type="predicted"/>
<name>A0A556C548_BREAU</name>
<keyword evidence="5" id="KW-0547">Nucleotide-binding</keyword>
<keyword evidence="4" id="KW-0808">Transferase</keyword>
<comment type="catalytic activity">
    <reaction evidence="1">
        <text>ATP + protein L-histidine = ADP + protein N-phospho-L-histidine.</text>
        <dbReference type="EC" id="2.7.13.3"/>
    </reaction>
</comment>
<evidence type="ECO:0000256" key="4">
    <source>
        <dbReference type="ARBA" id="ARBA00022679"/>
    </source>
</evidence>
<dbReference type="OrthoDB" id="227596at2"/>
<dbReference type="RefSeq" id="WP_143924151.1">
    <property type="nucleotide sequence ID" value="NZ_VLTK01000015.1"/>
</dbReference>
<keyword evidence="8" id="KW-0902">Two-component regulatory system</keyword>
<organism evidence="11 12">
    <name type="scientific">Brevibacterium aurantiacum</name>
    <dbReference type="NCBI Taxonomy" id="273384"/>
    <lineage>
        <taxon>Bacteria</taxon>
        <taxon>Bacillati</taxon>
        <taxon>Actinomycetota</taxon>
        <taxon>Actinomycetes</taxon>
        <taxon>Micrococcales</taxon>
        <taxon>Brevibacteriaceae</taxon>
        <taxon>Brevibacterium</taxon>
    </lineage>
</organism>
<evidence type="ECO:0000256" key="6">
    <source>
        <dbReference type="ARBA" id="ARBA00022777"/>
    </source>
</evidence>
<keyword evidence="7" id="KW-0067">ATP-binding</keyword>
<dbReference type="Gene3D" id="3.30.565.10">
    <property type="entry name" value="Histidine kinase-like ATPase, C-terminal domain"/>
    <property type="match status" value="1"/>
</dbReference>
<dbReference type="EMBL" id="VLTK01000015">
    <property type="protein sequence ID" value="TSI12585.1"/>
    <property type="molecule type" value="Genomic_DNA"/>
</dbReference>
<evidence type="ECO:0000256" key="1">
    <source>
        <dbReference type="ARBA" id="ARBA00000085"/>
    </source>
</evidence>
<feature type="transmembrane region" description="Helical" evidence="9">
    <location>
        <begin position="94"/>
        <end position="113"/>
    </location>
</feature>
<comment type="caution">
    <text evidence="11">The sequence shown here is derived from an EMBL/GenBank/DDBJ whole genome shotgun (WGS) entry which is preliminary data.</text>
</comment>
<dbReference type="InterPro" id="IPR011712">
    <property type="entry name" value="Sig_transdc_His_kin_sub3_dim/P"/>
</dbReference>
<keyword evidence="9" id="KW-1133">Transmembrane helix</keyword>
<feature type="domain" description="Histidine kinase" evidence="10">
    <location>
        <begin position="293"/>
        <end position="385"/>
    </location>
</feature>
<dbReference type="CDD" id="cd16917">
    <property type="entry name" value="HATPase_UhpB-NarQ-NarX-like"/>
    <property type="match status" value="1"/>
</dbReference>
<dbReference type="GO" id="GO:0046983">
    <property type="term" value="F:protein dimerization activity"/>
    <property type="evidence" value="ECO:0007669"/>
    <property type="project" value="InterPro"/>
</dbReference>
<dbReference type="InterPro" id="IPR005467">
    <property type="entry name" value="His_kinase_dom"/>
</dbReference>
<keyword evidence="12" id="KW-1185">Reference proteome</keyword>
<dbReference type="PANTHER" id="PTHR24421:SF10">
    <property type="entry name" value="NITRATE_NITRITE SENSOR PROTEIN NARQ"/>
    <property type="match status" value="1"/>
</dbReference>
<keyword evidence="3" id="KW-0597">Phosphoprotein</keyword>
<keyword evidence="9" id="KW-0812">Transmembrane</keyword>
<keyword evidence="6 11" id="KW-0418">Kinase</keyword>
<evidence type="ECO:0000256" key="9">
    <source>
        <dbReference type="SAM" id="Phobius"/>
    </source>
</evidence>
<dbReference type="InterPro" id="IPR003594">
    <property type="entry name" value="HATPase_dom"/>
</dbReference>
<evidence type="ECO:0000256" key="7">
    <source>
        <dbReference type="ARBA" id="ARBA00022840"/>
    </source>
</evidence>
<sequence>MGPRRTEAILAVVVTVSLAAIIALAQIDAGTPLRSLPFVFALGFGAVLLLRRGLPRTVVVLSVLGTFAYYSLDLVPIGVALPVVAALFSVAEVGLTRFAVVSGAVVFLVSTAFRIRDDSLPLGRLLGAESISTIALIAAAIALGHAVATHRRFLDQHTQLLRLQDEHLRKESERQLQHERLQLSRDLHDTLGHKLSVISLHAAVGIEAIEQGGQESSEAAKALDRVRAEAGESLSDLRSMVRLLRSEDETTRTSLGIDGIETLLEQARSMGISVSSTVGFSPGQVPSPVETVIFRVVQEGLTNVLRHASATAVSVEIGLSDDDVTVTVVDDGTGAASAATLGEESTGGHGLTGMSERVRLLGGQLSTRSAPNRGFTLHATLPRRIDS</sequence>
<protein>
    <recommendedName>
        <fullName evidence="2">histidine kinase</fullName>
        <ecNumber evidence="2">2.7.13.3</ecNumber>
    </recommendedName>
</protein>
<dbReference type="Pfam" id="PF07730">
    <property type="entry name" value="HisKA_3"/>
    <property type="match status" value="1"/>
</dbReference>
<dbReference type="Proteomes" id="UP000316406">
    <property type="component" value="Unassembled WGS sequence"/>
</dbReference>
<dbReference type="InterPro" id="IPR036890">
    <property type="entry name" value="HATPase_C_sf"/>
</dbReference>
<feature type="transmembrane region" description="Helical" evidence="9">
    <location>
        <begin position="125"/>
        <end position="148"/>
    </location>
</feature>
<evidence type="ECO:0000259" key="10">
    <source>
        <dbReference type="PROSITE" id="PS50109"/>
    </source>
</evidence>
<accession>A0A556C548</accession>
<gene>
    <name evidence="11" type="ORF">FO013_19095</name>
</gene>
<evidence type="ECO:0000256" key="2">
    <source>
        <dbReference type="ARBA" id="ARBA00012438"/>
    </source>
</evidence>
<dbReference type="Pfam" id="PF02518">
    <property type="entry name" value="HATPase_c"/>
    <property type="match status" value="1"/>
</dbReference>
<dbReference type="InterPro" id="IPR050482">
    <property type="entry name" value="Sensor_HK_TwoCompSys"/>
</dbReference>
<evidence type="ECO:0000313" key="11">
    <source>
        <dbReference type="EMBL" id="TSI12585.1"/>
    </source>
</evidence>
<dbReference type="PROSITE" id="PS50109">
    <property type="entry name" value="HIS_KIN"/>
    <property type="match status" value="1"/>
</dbReference>
<feature type="transmembrane region" description="Helical" evidence="9">
    <location>
        <begin position="35"/>
        <end position="51"/>
    </location>
</feature>
<dbReference type="EC" id="2.7.13.3" evidence="2"/>
<reference evidence="11 12" key="1">
    <citation type="submission" date="2019-07" db="EMBL/GenBank/DDBJ databases">
        <title>Draft genome sequence of Brevibacterium aurantiacum XU54 isolated from Xinjiang China.</title>
        <authorList>
            <person name="Xu X."/>
        </authorList>
    </citation>
    <scope>NUCLEOTIDE SEQUENCE [LARGE SCALE GENOMIC DNA]</scope>
    <source>
        <strain evidence="11 12">XU54</strain>
    </source>
</reference>
<feature type="transmembrane region" description="Helical" evidence="9">
    <location>
        <begin position="58"/>
        <end position="88"/>
    </location>
</feature>
<evidence type="ECO:0000313" key="12">
    <source>
        <dbReference type="Proteomes" id="UP000316406"/>
    </source>
</evidence>
<dbReference type="GO" id="GO:0000155">
    <property type="term" value="F:phosphorelay sensor kinase activity"/>
    <property type="evidence" value="ECO:0007669"/>
    <property type="project" value="InterPro"/>
</dbReference>
<dbReference type="GO" id="GO:0005524">
    <property type="term" value="F:ATP binding"/>
    <property type="evidence" value="ECO:0007669"/>
    <property type="project" value="UniProtKB-KW"/>
</dbReference>